<accession>A0A1U7NJK9</accession>
<comment type="caution">
    <text evidence="2">The sequence shown here is derived from an EMBL/GenBank/DDBJ whole genome shotgun (WGS) entry which is preliminary data.</text>
</comment>
<feature type="domain" description="Stress-response A/B barrel" evidence="1">
    <location>
        <begin position="1"/>
        <end position="92"/>
    </location>
</feature>
<dbReference type="SMART" id="SM00886">
    <property type="entry name" value="Dabb"/>
    <property type="match status" value="1"/>
</dbReference>
<dbReference type="AlphaFoldDB" id="A0A1U7NJK9"/>
<dbReference type="Proteomes" id="UP000186705">
    <property type="component" value="Unassembled WGS sequence"/>
</dbReference>
<dbReference type="RefSeq" id="WP_076342337.1">
    <property type="nucleotide sequence ID" value="NZ_CAMNTW010000038.1"/>
</dbReference>
<sequence length="93" mass="11049">MKHIVLIKLKERTSQNQKRVMDILRKMDQETIPYVSSFFVGADFLDSPRSYDVLLEVELNKEDLDRYANDPFHQKIKQEFAPYMDHSVTIDVE</sequence>
<dbReference type="Pfam" id="PF07876">
    <property type="entry name" value="Dabb"/>
    <property type="match status" value="1"/>
</dbReference>
<evidence type="ECO:0000313" key="2">
    <source>
        <dbReference type="EMBL" id="OLU43852.1"/>
    </source>
</evidence>
<gene>
    <name evidence="2" type="ORF">BO225_11330</name>
</gene>
<evidence type="ECO:0000313" key="3">
    <source>
        <dbReference type="Proteomes" id="UP000186705"/>
    </source>
</evidence>
<dbReference type="Gene3D" id="3.30.70.100">
    <property type="match status" value="1"/>
</dbReference>
<dbReference type="GeneID" id="78276520"/>
<organism evidence="2 3">
    <name type="scientific">Dubosiella newyorkensis</name>
    <dbReference type="NCBI Taxonomy" id="1862672"/>
    <lineage>
        <taxon>Bacteria</taxon>
        <taxon>Bacillati</taxon>
        <taxon>Bacillota</taxon>
        <taxon>Erysipelotrichia</taxon>
        <taxon>Erysipelotrichales</taxon>
        <taxon>Erysipelotrichaceae</taxon>
        <taxon>Dubosiella</taxon>
    </lineage>
</organism>
<proteinExistence type="predicted"/>
<dbReference type="STRING" id="1862672.BO225_11330"/>
<dbReference type="EMBL" id="MPKA01000139">
    <property type="protein sequence ID" value="OLU43852.1"/>
    <property type="molecule type" value="Genomic_DNA"/>
</dbReference>
<keyword evidence="3" id="KW-1185">Reference proteome</keyword>
<protein>
    <recommendedName>
        <fullName evidence="1">Stress-response A/B barrel domain-containing protein</fullName>
    </recommendedName>
</protein>
<dbReference type="InterPro" id="IPR011008">
    <property type="entry name" value="Dimeric_a/b-barrel"/>
</dbReference>
<dbReference type="InterPro" id="IPR013097">
    <property type="entry name" value="Dabb"/>
</dbReference>
<dbReference type="OrthoDB" id="9808130at2"/>
<reference evidence="2 3" key="1">
    <citation type="submission" date="2016-11" db="EMBL/GenBank/DDBJ databases">
        <title>Description of two novel members of the family Erysipelotrichaceae: Ileibacterium lipovorans gen. nov., sp. nov. and Dubosiella newyorkensis, gen. nov., sp. nov.</title>
        <authorList>
            <person name="Cox L.M."/>
            <person name="Sohn J."/>
            <person name="Tyrrell K.L."/>
            <person name="Citron D.M."/>
            <person name="Lawson P.A."/>
            <person name="Patel N.B."/>
            <person name="Iizumi T."/>
            <person name="Perez-Perez G.I."/>
            <person name="Goldstein E.J."/>
            <person name="Blaser M.J."/>
        </authorList>
    </citation>
    <scope>NUCLEOTIDE SEQUENCE [LARGE SCALE GENOMIC DNA]</scope>
    <source>
        <strain evidence="2 3">NYU-BL-A4</strain>
    </source>
</reference>
<name>A0A1U7NJK9_9FIRM</name>
<dbReference type="SUPFAM" id="SSF54909">
    <property type="entry name" value="Dimeric alpha+beta barrel"/>
    <property type="match status" value="1"/>
</dbReference>
<evidence type="ECO:0000259" key="1">
    <source>
        <dbReference type="PROSITE" id="PS51502"/>
    </source>
</evidence>
<dbReference type="PROSITE" id="PS51502">
    <property type="entry name" value="S_R_A_B_BARREL"/>
    <property type="match status" value="1"/>
</dbReference>